<proteinExistence type="predicted"/>
<evidence type="ECO:0008006" key="3">
    <source>
        <dbReference type="Google" id="ProtNLM"/>
    </source>
</evidence>
<accession>A0A0D7AR09</accession>
<keyword evidence="2" id="KW-1185">Reference proteome</keyword>
<sequence length="75" mass="8554">HSGGIQLCQYRAPKVIFGMKWDKKMDIHNLGSMIWDMYMGDYMFEVRGGPENSSANIYHFAHVVALFGALPVDFL</sequence>
<dbReference type="InterPro" id="IPR011009">
    <property type="entry name" value="Kinase-like_dom_sf"/>
</dbReference>
<reference evidence="1 2" key="1">
    <citation type="journal article" date="2015" name="Fungal Genet. Biol.">
        <title>Evolution of novel wood decay mechanisms in Agaricales revealed by the genome sequences of Fistulina hepatica and Cylindrobasidium torrendii.</title>
        <authorList>
            <person name="Floudas D."/>
            <person name="Held B.W."/>
            <person name="Riley R."/>
            <person name="Nagy L.G."/>
            <person name="Koehler G."/>
            <person name="Ransdell A.S."/>
            <person name="Younus H."/>
            <person name="Chow J."/>
            <person name="Chiniquy J."/>
            <person name="Lipzen A."/>
            <person name="Tritt A."/>
            <person name="Sun H."/>
            <person name="Haridas S."/>
            <person name="LaButti K."/>
            <person name="Ohm R.A."/>
            <person name="Kues U."/>
            <person name="Blanchette R.A."/>
            <person name="Grigoriev I.V."/>
            <person name="Minto R.E."/>
            <person name="Hibbett D.S."/>
        </authorList>
    </citation>
    <scope>NUCLEOTIDE SEQUENCE [LARGE SCALE GENOMIC DNA]</scope>
    <source>
        <strain evidence="1 2">ATCC 64428</strain>
    </source>
</reference>
<dbReference type="AlphaFoldDB" id="A0A0D7AR09"/>
<dbReference type="OrthoDB" id="5979581at2759"/>
<protein>
    <recommendedName>
        <fullName evidence="3">Protein kinase domain-containing protein</fullName>
    </recommendedName>
</protein>
<gene>
    <name evidence="1" type="ORF">FISHEDRAFT_33564</name>
</gene>
<dbReference type="EMBL" id="KN881627">
    <property type="protein sequence ID" value="KIY53228.1"/>
    <property type="molecule type" value="Genomic_DNA"/>
</dbReference>
<evidence type="ECO:0000313" key="1">
    <source>
        <dbReference type="EMBL" id="KIY53228.1"/>
    </source>
</evidence>
<dbReference type="Gene3D" id="1.10.510.10">
    <property type="entry name" value="Transferase(Phosphotransferase) domain 1"/>
    <property type="match status" value="1"/>
</dbReference>
<feature type="non-terminal residue" evidence="1">
    <location>
        <position position="1"/>
    </location>
</feature>
<evidence type="ECO:0000313" key="2">
    <source>
        <dbReference type="Proteomes" id="UP000054144"/>
    </source>
</evidence>
<name>A0A0D7AR09_9AGAR</name>
<dbReference type="Proteomes" id="UP000054144">
    <property type="component" value="Unassembled WGS sequence"/>
</dbReference>
<organism evidence="1 2">
    <name type="scientific">Fistulina hepatica ATCC 64428</name>
    <dbReference type="NCBI Taxonomy" id="1128425"/>
    <lineage>
        <taxon>Eukaryota</taxon>
        <taxon>Fungi</taxon>
        <taxon>Dikarya</taxon>
        <taxon>Basidiomycota</taxon>
        <taxon>Agaricomycotina</taxon>
        <taxon>Agaricomycetes</taxon>
        <taxon>Agaricomycetidae</taxon>
        <taxon>Agaricales</taxon>
        <taxon>Fistulinaceae</taxon>
        <taxon>Fistulina</taxon>
    </lineage>
</organism>
<dbReference type="SUPFAM" id="SSF56112">
    <property type="entry name" value="Protein kinase-like (PK-like)"/>
    <property type="match status" value="1"/>
</dbReference>